<reference evidence="13" key="2">
    <citation type="submission" date="2020-01" db="EMBL/GenBank/DDBJ databases">
        <authorList>
            <person name="Korhonen P.K.K."/>
            <person name="Guangxu M.G."/>
            <person name="Wang T.W."/>
            <person name="Stroehlein A.J.S."/>
            <person name="Young N.D."/>
            <person name="Ang C.-S.A."/>
            <person name="Fernando D.W.F."/>
            <person name="Lu H.L."/>
            <person name="Taylor S.T."/>
            <person name="Ehtesham M.E.M."/>
            <person name="Najaraj S.H.N."/>
            <person name="Harsha G.H.G."/>
            <person name="Madugundu A.M."/>
            <person name="Renuse S.R."/>
            <person name="Holt D.H."/>
            <person name="Pandey A.P."/>
            <person name="Papenfuss A.P."/>
            <person name="Gasser R.B.G."/>
            <person name="Fischer K.F."/>
        </authorList>
    </citation>
    <scope>NUCLEOTIDE SEQUENCE</scope>
    <source>
        <strain evidence="13">SSS_KF_BRIS2020</strain>
    </source>
</reference>
<keyword evidence="7" id="KW-0378">Hydrolase</keyword>
<dbReference type="GO" id="GO:0005764">
    <property type="term" value="C:lysosome"/>
    <property type="evidence" value="ECO:0007669"/>
    <property type="project" value="TreeGrafter"/>
</dbReference>
<comment type="subcellular location">
    <subcellularLocation>
        <location evidence="2">Secreted</location>
    </subcellularLocation>
</comment>
<reference evidence="15" key="1">
    <citation type="journal article" date="2020" name="PLoS Negl. Trop. Dis.">
        <title>High-quality nuclear genome for Sarcoptes scabiei-A critical resource for a neglected parasite.</title>
        <authorList>
            <person name="Korhonen P.K."/>
            <person name="Gasser R.B."/>
            <person name="Ma G."/>
            <person name="Wang T."/>
            <person name="Stroehlein A.J."/>
            <person name="Young N.D."/>
            <person name="Ang C.S."/>
            <person name="Fernando D.D."/>
            <person name="Lu H.C."/>
            <person name="Taylor S."/>
            <person name="Reynolds S.L."/>
            <person name="Mofiz E."/>
            <person name="Najaraj S.H."/>
            <person name="Gowda H."/>
            <person name="Madugundu A."/>
            <person name="Renuse S."/>
            <person name="Holt D."/>
            <person name="Pandey A."/>
            <person name="Papenfuss A.T."/>
            <person name="Fischer K."/>
        </authorList>
    </citation>
    <scope>NUCLEOTIDE SEQUENCE [LARGE SCALE GENOMIC DNA]</scope>
</reference>
<dbReference type="EMBL" id="WVUK01000055">
    <property type="protein sequence ID" value="KAF7493613.1"/>
    <property type="molecule type" value="Genomic_DNA"/>
</dbReference>
<dbReference type="Gene3D" id="3.60.21.10">
    <property type="match status" value="1"/>
</dbReference>
<evidence type="ECO:0000256" key="1">
    <source>
        <dbReference type="ARBA" id="ARBA00001947"/>
    </source>
</evidence>
<feature type="region of interest" description="Disordered" evidence="10">
    <location>
        <begin position="139"/>
        <end position="224"/>
    </location>
</feature>
<comment type="similarity">
    <text evidence="3">Belongs to the acid sphingomyelinase family.</text>
</comment>
<evidence type="ECO:0000256" key="10">
    <source>
        <dbReference type="SAM" id="MobiDB-lite"/>
    </source>
</evidence>
<dbReference type="SUPFAM" id="SSF56300">
    <property type="entry name" value="Metallo-dependent phosphatases"/>
    <property type="match status" value="1"/>
</dbReference>
<keyword evidence="6" id="KW-0732">Signal</keyword>
<evidence type="ECO:0000313" key="15">
    <source>
        <dbReference type="Proteomes" id="UP000070412"/>
    </source>
</evidence>
<dbReference type="CDD" id="cd00842">
    <property type="entry name" value="MPP_ASMase"/>
    <property type="match status" value="1"/>
</dbReference>
<keyword evidence="8" id="KW-0862">Zinc</keyword>
<proteinExistence type="inferred from homology"/>
<organism evidence="13">
    <name type="scientific">Sarcoptes scabiei</name>
    <name type="common">Itch mite</name>
    <name type="synonym">Acarus scabiei</name>
    <dbReference type="NCBI Taxonomy" id="52283"/>
    <lineage>
        <taxon>Eukaryota</taxon>
        <taxon>Metazoa</taxon>
        <taxon>Ecdysozoa</taxon>
        <taxon>Arthropoda</taxon>
        <taxon>Chelicerata</taxon>
        <taxon>Arachnida</taxon>
        <taxon>Acari</taxon>
        <taxon>Acariformes</taxon>
        <taxon>Sarcoptiformes</taxon>
        <taxon>Astigmata</taxon>
        <taxon>Psoroptidia</taxon>
        <taxon>Sarcoptoidea</taxon>
        <taxon>Sarcoptidae</taxon>
        <taxon>Sarcoptinae</taxon>
        <taxon>Sarcoptes</taxon>
    </lineage>
</organism>
<evidence type="ECO:0000256" key="3">
    <source>
        <dbReference type="ARBA" id="ARBA00008234"/>
    </source>
</evidence>
<evidence type="ECO:0000256" key="4">
    <source>
        <dbReference type="ARBA" id="ARBA00022525"/>
    </source>
</evidence>
<evidence type="ECO:0000256" key="6">
    <source>
        <dbReference type="ARBA" id="ARBA00022729"/>
    </source>
</evidence>
<dbReference type="EnsemblMetazoa" id="SSS_8089s_mrna">
    <property type="protein sequence ID" value="KAF7493613.1"/>
    <property type="gene ID" value="SSS_8089"/>
</dbReference>
<feature type="domain" description="Sphingomyelin phosphodiesterase C-terminal" evidence="12">
    <location>
        <begin position="710"/>
        <end position="811"/>
    </location>
</feature>
<feature type="compositionally biased region" description="Low complexity" evidence="10">
    <location>
        <begin position="201"/>
        <end position="224"/>
    </location>
</feature>
<dbReference type="AlphaFoldDB" id="A0A834RHM1"/>
<dbReference type="InterPro" id="IPR029052">
    <property type="entry name" value="Metallo-depent_PP-like"/>
</dbReference>
<dbReference type="OrthoDB" id="282973at2759"/>
<evidence type="ECO:0000256" key="2">
    <source>
        <dbReference type="ARBA" id="ARBA00004613"/>
    </source>
</evidence>
<name>A0A834RHM1_SARSC</name>
<evidence type="ECO:0000256" key="7">
    <source>
        <dbReference type="ARBA" id="ARBA00022801"/>
    </source>
</evidence>
<comment type="cofactor">
    <cofactor evidence="1">
        <name>Zn(2+)</name>
        <dbReference type="ChEBI" id="CHEBI:29105"/>
    </cofactor>
</comment>
<dbReference type="GO" id="GO:0005615">
    <property type="term" value="C:extracellular space"/>
    <property type="evidence" value="ECO:0007669"/>
    <property type="project" value="TreeGrafter"/>
</dbReference>
<dbReference type="GO" id="GO:0016020">
    <property type="term" value="C:membrane"/>
    <property type="evidence" value="ECO:0007669"/>
    <property type="project" value="GOC"/>
</dbReference>
<keyword evidence="15" id="KW-1185">Reference proteome</keyword>
<dbReference type="InterPro" id="IPR004843">
    <property type="entry name" value="Calcineurin-like_PHP"/>
</dbReference>
<dbReference type="InterPro" id="IPR041805">
    <property type="entry name" value="ASMase/PPN1_MPP"/>
</dbReference>
<feature type="compositionally biased region" description="Basic and acidic residues" evidence="10">
    <location>
        <begin position="173"/>
        <end position="184"/>
    </location>
</feature>
<evidence type="ECO:0000256" key="8">
    <source>
        <dbReference type="ARBA" id="ARBA00022833"/>
    </source>
</evidence>
<protein>
    <submittedName>
        <fullName evidence="13">Sphingomyelin phosphodiesterase</fullName>
    </submittedName>
</protein>
<dbReference type="PANTHER" id="PTHR10340:SF34">
    <property type="entry name" value="SPHINGOMYELIN PHOSPHODIESTERASE"/>
    <property type="match status" value="1"/>
</dbReference>
<evidence type="ECO:0000313" key="14">
    <source>
        <dbReference type="EnsemblMetazoa" id="KAF7493613.1"/>
    </source>
</evidence>
<evidence type="ECO:0000256" key="9">
    <source>
        <dbReference type="ARBA" id="ARBA00023180"/>
    </source>
</evidence>
<evidence type="ECO:0000259" key="12">
    <source>
        <dbReference type="Pfam" id="PF19272"/>
    </source>
</evidence>
<dbReference type="InterPro" id="IPR045473">
    <property type="entry name" value="ASM_C"/>
</dbReference>
<reference evidence="14" key="3">
    <citation type="submission" date="2022-06" db="UniProtKB">
        <authorList>
            <consortium name="EnsemblMetazoa"/>
        </authorList>
    </citation>
    <scope>IDENTIFICATION</scope>
</reference>
<gene>
    <name evidence="13" type="ORF">SSS_8089</name>
</gene>
<dbReference type="Proteomes" id="UP000070412">
    <property type="component" value="Unassembled WGS sequence"/>
</dbReference>
<sequence length="836" mass="96569">MIVYGINDSKSKCYQRSFPKTRITSSIKSLNFTMNRLIDRSLPFLFVWYLMCSSFWSLTDCLAENRFKSDLLLLSPSSSPSSSSSITIINRSENRKFPFLRALVSQFISDRRDSKESLGASLLSSASSSSNLSTLNSSSSSLSLPSSSSSSSSSSSVIKKDSDSDPSNSMQSERIHSNRVEKSNQSKFETSSSIRSKQKENSSNNNNNNNNNGNRKKNNNNNNSNVKTIQHIIEDINSQNSKISSKRRKRFLINILSRMMKSVNFTELSSQMRNGISSRASCWACNALAGLFLSPVYSKEMMTMAVNTVCTSFRLQSPRVCTGIVESFKDDLDYIRTHTTLKHGEMCGVIFGMDCARRVTKNLNWTISIPERKYYNNHAHQPKNIYHYHHQQYPYHYRLKRNDGKYGYYSGSGHRGLSKLVHITDIHVDPYYEPGSEANCGEPLCCRSTNGQAKSSDRMAGKWGDYRNCDTPVQTLRHALKHINEMHFDAEYWIWTGDVAPHDIWNVTKKEVISQMRLVTNLIKQYARVPVYPVIGNHEGVPVNSFPPPEIKGPNSISWLYDAVAEEWAFWLPEDALQTLRYGGYYMVKPRERMRVICINTNYCARLNPWSLYNPVDPANQLKWLSDELHKAEQAGDKVHIIGHIPPDNRECTQAWLYNFLRIIDRFNDTVLAQYYGHTHRDEYRLFYSPRQSETPIGLAYIGPSITPFTENNPAYRLYYMEENGFLTDHETYYFNLTEANQNDYGPKWVYEYRAVEKYGLDNMSPHSWHNLSIKMHNDDRLFSEFKNLYYRHSDVRKDERCTDKCKNYILSDLAVLHPLKNRPKRFFGRRKHSHS</sequence>
<dbReference type="GO" id="GO:0061750">
    <property type="term" value="F:acid sphingomyelin phosphodiesterase activity"/>
    <property type="evidence" value="ECO:0007669"/>
    <property type="project" value="TreeGrafter"/>
</dbReference>
<evidence type="ECO:0000256" key="5">
    <source>
        <dbReference type="ARBA" id="ARBA00022723"/>
    </source>
</evidence>
<keyword evidence="5" id="KW-0479">Metal-binding</keyword>
<evidence type="ECO:0000313" key="13">
    <source>
        <dbReference type="EMBL" id="KAF7493613.1"/>
    </source>
</evidence>
<keyword evidence="4" id="KW-0964">Secreted</keyword>
<dbReference type="GO" id="GO:0046872">
    <property type="term" value="F:metal ion binding"/>
    <property type="evidence" value="ECO:0007669"/>
    <property type="project" value="UniProtKB-KW"/>
</dbReference>
<feature type="domain" description="Calcineurin-like phosphoesterase" evidence="11">
    <location>
        <begin position="419"/>
        <end position="681"/>
    </location>
</feature>
<keyword evidence="9" id="KW-0325">Glycoprotein</keyword>
<accession>A0A834RHM1</accession>
<dbReference type="GO" id="GO:0006685">
    <property type="term" value="P:sphingomyelin catabolic process"/>
    <property type="evidence" value="ECO:0007669"/>
    <property type="project" value="TreeGrafter"/>
</dbReference>
<dbReference type="Pfam" id="PF00149">
    <property type="entry name" value="Metallophos"/>
    <property type="match status" value="1"/>
</dbReference>
<dbReference type="Pfam" id="PF19272">
    <property type="entry name" value="ASMase_C"/>
    <property type="match status" value="1"/>
</dbReference>
<dbReference type="PANTHER" id="PTHR10340">
    <property type="entry name" value="SPHINGOMYELIN PHOSPHODIESTERASE"/>
    <property type="match status" value="1"/>
</dbReference>
<dbReference type="GO" id="GO:0046513">
    <property type="term" value="P:ceramide biosynthetic process"/>
    <property type="evidence" value="ECO:0007669"/>
    <property type="project" value="TreeGrafter"/>
</dbReference>
<evidence type="ECO:0000259" key="11">
    <source>
        <dbReference type="Pfam" id="PF00149"/>
    </source>
</evidence>
<feature type="compositionally biased region" description="Low complexity" evidence="10">
    <location>
        <begin position="139"/>
        <end position="156"/>
    </location>
</feature>
<feature type="compositionally biased region" description="Polar residues" evidence="10">
    <location>
        <begin position="185"/>
        <end position="195"/>
    </location>
</feature>